<keyword evidence="1" id="KW-0805">Transcription regulation</keyword>
<dbReference type="EMBL" id="JACSPW010000010">
    <property type="protein sequence ID" value="MBD8033761.1"/>
    <property type="molecule type" value="Genomic_DNA"/>
</dbReference>
<gene>
    <name evidence="6" type="ORF">H9632_11845</name>
</gene>
<evidence type="ECO:0000313" key="6">
    <source>
        <dbReference type="EMBL" id="MBD8033761.1"/>
    </source>
</evidence>
<name>A0ABR8XPB6_9BACL</name>
<organism evidence="6 7">
    <name type="scientific">Solibacillus merdavium</name>
    <dbReference type="NCBI Taxonomy" id="2762218"/>
    <lineage>
        <taxon>Bacteria</taxon>
        <taxon>Bacillati</taxon>
        <taxon>Bacillota</taxon>
        <taxon>Bacilli</taxon>
        <taxon>Bacillales</taxon>
        <taxon>Caryophanaceae</taxon>
        <taxon>Solibacillus</taxon>
    </lineage>
</organism>
<feature type="domain" description="SIS" evidence="5">
    <location>
        <begin position="123"/>
        <end position="259"/>
    </location>
</feature>
<keyword evidence="3" id="KW-0804">Transcription</keyword>
<dbReference type="Gene3D" id="3.40.50.10490">
    <property type="entry name" value="Glucose-6-phosphate isomerase like protein, domain 1"/>
    <property type="match status" value="1"/>
</dbReference>
<dbReference type="PROSITE" id="PS51464">
    <property type="entry name" value="SIS"/>
    <property type="match status" value="1"/>
</dbReference>
<evidence type="ECO:0000259" key="4">
    <source>
        <dbReference type="PROSITE" id="PS51071"/>
    </source>
</evidence>
<dbReference type="InterPro" id="IPR035472">
    <property type="entry name" value="RpiR-like_SIS"/>
</dbReference>
<dbReference type="PANTHER" id="PTHR30514:SF18">
    <property type="entry name" value="RPIR-FAMILY TRANSCRIPTIONAL REGULATOR"/>
    <property type="match status" value="1"/>
</dbReference>
<reference evidence="6 7" key="1">
    <citation type="submission" date="2020-08" db="EMBL/GenBank/DDBJ databases">
        <title>A Genomic Blueprint of the Chicken Gut Microbiome.</title>
        <authorList>
            <person name="Gilroy R."/>
            <person name="Ravi A."/>
            <person name="Getino M."/>
            <person name="Pursley I."/>
            <person name="Horton D.L."/>
            <person name="Alikhan N.-F."/>
            <person name="Baker D."/>
            <person name="Gharbi K."/>
            <person name="Hall N."/>
            <person name="Watson M."/>
            <person name="Adriaenssens E.M."/>
            <person name="Foster-Nyarko E."/>
            <person name="Jarju S."/>
            <person name="Secka A."/>
            <person name="Antonio M."/>
            <person name="Oren A."/>
            <person name="Chaudhuri R."/>
            <person name="La Ragione R.M."/>
            <person name="Hildebrand F."/>
            <person name="Pallen M.J."/>
        </authorList>
    </citation>
    <scope>NUCLEOTIDE SEQUENCE [LARGE SCALE GENOMIC DNA]</scope>
    <source>
        <strain evidence="6 7">Sa1YVA6</strain>
    </source>
</reference>
<evidence type="ECO:0000259" key="5">
    <source>
        <dbReference type="PROSITE" id="PS51464"/>
    </source>
</evidence>
<comment type="caution">
    <text evidence="6">The sequence shown here is derived from an EMBL/GenBank/DDBJ whole genome shotgun (WGS) entry which is preliminary data.</text>
</comment>
<dbReference type="Pfam" id="PF01380">
    <property type="entry name" value="SIS"/>
    <property type="match status" value="1"/>
</dbReference>
<dbReference type="InterPro" id="IPR009057">
    <property type="entry name" value="Homeodomain-like_sf"/>
</dbReference>
<protein>
    <submittedName>
        <fullName evidence="6">MurR/RpiR family transcriptional regulator</fullName>
    </submittedName>
</protein>
<evidence type="ECO:0000256" key="2">
    <source>
        <dbReference type="ARBA" id="ARBA00023125"/>
    </source>
</evidence>
<dbReference type="SUPFAM" id="SSF53697">
    <property type="entry name" value="SIS domain"/>
    <property type="match status" value="1"/>
</dbReference>
<evidence type="ECO:0000256" key="3">
    <source>
        <dbReference type="ARBA" id="ARBA00023163"/>
    </source>
</evidence>
<sequence>MSICDDIKKRYIRLSKGQRKVAQFVIDNPNVVATQIASEVGRLADVSESTVIRFCYAMDLSGFSDLQDKVKGYLIEKGGTIEAKKAVAKNKIRKQIGVEIVKQDIAGISKTFNALKEHDVEEVVQLLHQSKRIHFLGFRHSEPAAFWMFSNLKMLRDQVYFIPHEADKIAQQLAFMDEDSLLFVISLNDDYEDLATTVEIAKRKNVKIVAIRDKELSSIKDPANPVLIVPSAKEGGATCTIAIFSLLHILVETMVMLNPEKYKGYDDKGNTKKKQINLTAMS</sequence>
<accession>A0ABR8XPB6</accession>
<dbReference type="InterPro" id="IPR036388">
    <property type="entry name" value="WH-like_DNA-bd_sf"/>
</dbReference>
<proteinExistence type="predicted"/>
<feature type="domain" description="HTH rpiR-type" evidence="4">
    <location>
        <begin position="1"/>
        <end position="77"/>
    </location>
</feature>
<evidence type="ECO:0000256" key="1">
    <source>
        <dbReference type="ARBA" id="ARBA00023015"/>
    </source>
</evidence>
<dbReference type="InterPro" id="IPR047640">
    <property type="entry name" value="RpiR-like"/>
</dbReference>
<dbReference type="CDD" id="cd05013">
    <property type="entry name" value="SIS_RpiR"/>
    <property type="match status" value="1"/>
</dbReference>
<dbReference type="Proteomes" id="UP000600565">
    <property type="component" value="Unassembled WGS sequence"/>
</dbReference>
<dbReference type="Pfam" id="PF01418">
    <property type="entry name" value="HTH_6"/>
    <property type="match status" value="1"/>
</dbReference>
<dbReference type="PROSITE" id="PS51071">
    <property type="entry name" value="HTH_RPIR"/>
    <property type="match status" value="1"/>
</dbReference>
<dbReference type="Gene3D" id="1.10.10.10">
    <property type="entry name" value="Winged helix-like DNA-binding domain superfamily/Winged helix DNA-binding domain"/>
    <property type="match status" value="1"/>
</dbReference>
<keyword evidence="2" id="KW-0238">DNA-binding</keyword>
<dbReference type="InterPro" id="IPR046348">
    <property type="entry name" value="SIS_dom_sf"/>
</dbReference>
<dbReference type="InterPro" id="IPR000281">
    <property type="entry name" value="HTH_RpiR"/>
</dbReference>
<dbReference type="PANTHER" id="PTHR30514">
    <property type="entry name" value="GLUCOKINASE"/>
    <property type="match status" value="1"/>
</dbReference>
<evidence type="ECO:0000313" key="7">
    <source>
        <dbReference type="Proteomes" id="UP000600565"/>
    </source>
</evidence>
<dbReference type="SUPFAM" id="SSF46689">
    <property type="entry name" value="Homeodomain-like"/>
    <property type="match status" value="1"/>
</dbReference>
<dbReference type="InterPro" id="IPR001347">
    <property type="entry name" value="SIS_dom"/>
</dbReference>
<keyword evidence="7" id="KW-1185">Reference proteome</keyword>